<dbReference type="AlphaFoldDB" id="A0A1P9X0A8"/>
<name>A0A1P9X0A8_9BACT</name>
<gene>
    <name evidence="2" type="ORF">AWR27_18115</name>
</gene>
<feature type="chain" id="PRO_5010209937" evidence="1">
    <location>
        <begin position="23"/>
        <end position="181"/>
    </location>
</feature>
<sequence>MTFLRIILTICLPGALALPVSAQTVVKSMQTVNDGKTLSVNVVGTRDGRSFRHNLQFDVAGMTKAGRDSLYQQMLRSLDALDIRHVPGMPKPGVDAESGEPGAEVTFRCETCAGKGRLEVYGDNYLMTRSFNPKRDEESRFPLTVRLNPGEYRYKYWQNGVLQMELPFTVNAGEANEVKVK</sequence>
<dbReference type="EMBL" id="CP014263">
    <property type="protein sequence ID" value="AQG81066.1"/>
    <property type="molecule type" value="Genomic_DNA"/>
</dbReference>
<proteinExistence type="predicted"/>
<dbReference type="Proteomes" id="UP000187941">
    <property type="component" value="Chromosome"/>
</dbReference>
<dbReference type="OrthoDB" id="956368at2"/>
<dbReference type="RefSeq" id="WP_077132529.1">
    <property type="nucleotide sequence ID" value="NZ_CP014263.1"/>
</dbReference>
<evidence type="ECO:0000313" key="2">
    <source>
        <dbReference type="EMBL" id="AQG81066.1"/>
    </source>
</evidence>
<evidence type="ECO:0000313" key="3">
    <source>
        <dbReference type="Proteomes" id="UP000187941"/>
    </source>
</evidence>
<keyword evidence="1" id="KW-0732">Signal</keyword>
<keyword evidence="3" id="KW-1185">Reference proteome</keyword>
<dbReference type="STRING" id="1178516.AWR27_18115"/>
<protein>
    <submittedName>
        <fullName evidence="2">Uncharacterized protein</fullName>
    </submittedName>
</protein>
<organism evidence="2 3">
    <name type="scientific">Spirosoma montaniterrae</name>
    <dbReference type="NCBI Taxonomy" id="1178516"/>
    <lineage>
        <taxon>Bacteria</taxon>
        <taxon>Pseudomonadati</taxon>
        <taxon>Bacteroidota</taxon>
        <taxon>Cytophagia</taxon>
        <taxon>Cytophagales</taxon>
        <taxon>Cytophagaceae</taxon>
        <taxon>Spirosoma</taxon>
    </lineage>
</organism>
<evidence type="ECO:0000256" key="1">
    <source>
        <dbReference type="SAM" id="SignalP"/>
    </source>
</evidence>
<reference evidence="2 3" key="1">
    <citation type="submission" date="2016-01" db="EMBL/GenBank/DDBJ databases">
        <authorList>
            <person name="Oliw E.H."/>
        </authorList>
    </citation>
    <scope>NUCLEOTIDE SEQUENCE [LARGE SCALE GENOMIC DNA]</scope>
    <source>
        <strain evidence="2 3">DY10</strain>
    </source>
</reference>
<accession>A0A1P9X0A8</accession>
<feature type="signal peptide" evidence="1">
    <location>
        <begin position="1"/>
        <end position="22"/>
    </location>
</feature>
<dbReference type="KEGG" id="smon:AWR27_18115"/>